<evidence type="ECO:0000256" key="5">
    <source>
        <dbReference type="SAM" id="SignalP"/>
    </source>
</evidence>
<feature type="compositionally biased region" description="Low complexity" evidence="4">
    <location>
        <begin position="43"/>
        <end position="81"/>
    </location>
</feature>
<evidence type="ECO:0000259" key="6">
    <source>
        <dbReference type="Pfam" id="PF00561"/>
    </source>
</evidence>
<dbReference type="PANTHER" id="PTHR43248">
    <property type="entry name" value="2-SUCCINYL-6-HYDROXY-2,4-CYCLOHEXADIENE-1-CARBOXYLATE SYNTHASE"/>
    <property type="match status" value="1"/>
</dbReference>
<reference evidence="8 9" key="1">
    <citation type="submission" date="2024-10" db="EMBL/GenBank/DDBJ databases">
        <title>The Natural Products Discovery Center: Release of the First 8490 Sequenced Strains for Exploring Actinobacteria Biosynthetic Diversity.</title>
        <authorList>
            <person name="Kalkreuter E."/>
            <person name="Kautsar S.A."/>
            <person name="Yang D."/>
            <person name="Bader C.D."/>
            <person name="Teijaro C.N."/>
            <person name="Fluegel L."/>
            <person name="Davis C.M."/>
            <person name="Simpson J.R."/>
            <person name="Lauterbach L."/>
            <person name="Steele A.D."/>
            <person name="Gui C."/>
            <person name="Meng S."/>
            <person name="Li G."/>
            <person name="Viehrig K."/>
            <person name="Ye F."/>
            <person name="Su P."/>
            <person name="Kiefer A.F."/>
            <person name="Nichols A."/>
            <person name="Cepeda A.J."/>
            <person name="Yan W."/>
            <person name="Fan B."/>
            <person name="Jiang Y."/>
            <person name="Adhikari A."/>
            <person name="Zheng C.-J."/>
            <person name="Schuster L."/>
            <person name="Cowan T.M."/>
            <person name="Smanski M.J."/>
            <person name="Chevrette M.G."/>
            <person name="De Carvalho L.P.S."/>
            <person name="Shen B."/>
        </authorList>
    </citation>
    <scope>NUCLEOTIDE SEQUENCE [LARGE SCALE GENOMIC DNA]</scope>
    <source>
        <strain evidence="8 9">NPDC049503</strain>
    </source>
</reference>
<dbReference type="SUPFAM" id="SSF53474">
    <property type="entry name" value="alpha/beta-Hydrolases"/>
    <property type="match status" value="1"/>
</dbReference>
<protein>
    <submittedName>
        <fullName evidence="8">Alpha/beta fold hydrolase</fullName>
    </submittedName>
</protein>
<dbReference type="InterPro" id="IPR051601">
    <property type="entry name" value="Serine_prot/Carboxylest_S33"/>
</dbReference>
<dbReference type="EMBL" id="JBITMB010000008">
    <property type="protein sequence ID" value="MFI7444289.1"/>
    <property type="molecule type" value="Genomic_DNA"/>
</dbReference>
<keyword evidence="2 5" id="KW-0732">Signal</keyword>
<accession>A0ABW8ABY6</accession>
<comment type="caution">
    <text evidence="8">The sequence shown here is derived from an EMBL/GenBank/DDBJ whole genome shotgun (WGS) entry which is preliminary data.</text>
</comment>
<sequence>MLTSITVALTLLSGSAPAPGTGAPPPEPPSHRTSPALALAHPTGTHQAATRTTGTQQATAHTTATRQATAHTTDTRQATARTTDTLDWRSCPADKIGMECAELQVPVDWQRPDGRRITLKVGRLRATGTSEGSLLVAYGGPGAPGIAMTQSAAQGWWTDLRRRMDIVTWDTRGYGEQFGGLSTGLPCTWTRLPLPAFPADDADFGRLSDANRGYAESCRAKDPELFAHMSSADHARDMEAIRKALGGAKLNYYGASYAGFYGQAYARLFPGQVRTMVLDGTWSHSTADFSGELVAMARSNQEALDRFFDWCAGEGECRGVRAQWRRLVARAERAPVPAKRAGIAYTGRDLQAFAVSAARQGVKAWPELAADIRAAASGDASGFVPGRGLRYPDQATGVTECADWPRPADRSELEAVIARLRRAAPDAGTANTLVTGTLGCVGWPVPVTNPPAPLPKGLPPLLGAGAWGESDAVQRVIQQVPGSAVVRHEGPGHTLYGTNTCARTHINRYLTDRSLPPTPSTC</sequence>
<dbReference type="Proteomes" id="UP001612928">
    <property type="component" value="Unassembled WGS sequence"/>
</dbReference>
<evidence type="ECO:0000256" key="3">
    <source>
        <dbReference type="ARBA" id="ARBA00022801"/>
    </source>
</evidence>
<evidence type="ECO:0000313" key="8">
    <source>
        <dbReference type="EMBL" id="MFI7444289.1"/>
    </source>
</evidence>
<gene>
    <name evidence="8" type="ORF">ACIBP5_30320</name>
</gene>
<feature type="domain" description="AB hydrolase-1" evidence="6">
    <location>
        <begin position="212"/>
        <end position="333"/>
    </location>
</feature>
<dbReference type="InterPro" id="IPR029058">
    <property type="entry name" value="AB_hydrolase_fold"/>
</dbReference>
<dbReference type="InterPro" id="IPR013595">
    <property type="entry name" value="Pept_S33_TAP-like_C"/>
</dbReference>
<keyword evidence="9" id="KW-1185">Reference proteome</keyword>
<dbReference type="Pfam" id="PF08386">
    <property type="entry name" value="Abhydrolase_4"/>
    <property type="match status" value="1"/>
</dbReference>
<name>A0ABW8ABY6_9ACTN</name>
<evidence type="ECO:0000256" key="2">
    <source>
        <dbReference type="ARBA" id="ARBA00022729"/>
    </source>
</evidence>
<feature type="region of interest" description="Disordered" evidence="4">
    <location>
        <begin position="13"/>
        <end position="81"/>
    </location>
</feature>
<dbReference type="InterPro" id="IPR000073">
    <property type="entry name" value="AB_hydrolase_1"/>
</dbReference>
<evidence type="ECO:0000256" key="1">
    <source>
        <dbReference type="ARBA" id="ARBA00010088"/>
    </source>
</evidence>
<dbReference type="RefSeq" id="WP_397024537.1">
    <property type="nucleotide sequence ID" value="NZ_JBITMB010000008.1"/>
</dbReference>
<feature type="chain" id="PRO_5045852716" evidence="5">
    <location>
        <begin position="19"/>
        <end position="522"/>
    </location>
</feature>
<keyword evidence="3 8" id="KW-0378">Hydrolase</keyword>
<feature type="signal peptide" evidence="5">
    <location>
        <begin position="1"/>
        <end position="18"/>
    </location>
</feature>
<evidence type="ECO:0000259" key="7">
    <source>
        <dbReference type="Pfam" id="PF08386"/>
    </source>
</evidence>
<proteinExistence type="inferred from homology"/>
<organism evidence="8 9">
    <name type="scientific">Nonomuraea indica</name>
    <dbReference type="NCBI Taxonomy" id="1581193"/>
    <lineage>
        <taxon>Bacteria</taxon>
        <taxon>Bacillati</taxon>
        <taxon>Actinomycetota</taxon>
        <taxon>Actinomycetes</taxon>
        <taxon>Streptosporangiales</taxon>
        <taxon>Streptosporangiaceae</taxon>
        <taxon>Nonomuraea</taxon>
    </lineage>
</organism>
<dbReference type="PANTHER" id="PTHR43248:SF29">
    <property type="entry name" value="TRIPEPTIDYL AMINOPEPTIDASE"/>
    <property type="match status" value="1"/>
</dbReference>
<evidence type="ECO:0000313" key="9">
    <source>
        <dbReference type="Proteomes" id="UP001612928"/>
    </source>
</evidence>
<evidence type="ECO:0000256" key="4">
    <source>
        <dbReference type="SAM" id="MobiDB-lite"/>
    </source>
</evidence>
<dbReference type="Gene3D" id="3.40.50.1820">
    <property type="entry name" value="alpha/beta hydrolase"/>
    <property type="match status" value="1"/>
</dbReference>
<dbReference type="Pfam" id="PF00561">
    <property type="entry name" value="Abhydrolase_1"/>
    <property type="match status" value="1"/>
</dbReference>
<dbReference type="GO" id="GO:0016787">
    <property type="term" value="F:hydrolase activity"/>
    <property type="evidence" value="ECO:0007669"/>
    <property type="project" value="UniProtKB-KW"/>
</dbReference>
<comment type="similarity">
    <text evidence="1">Belongs to the peptidase S33 family.</text>
</comment>
<feature type="domain" description="Peptidase S33 tripeptidyl aminopeptidase-like C-terminal" evidence="7">
    <location>
        <begin position="431"/>
        <end position="522"/>
    </location>
</feature>